<dbReference type="SUPFAM" id="SSF48208">
    <property type="entry name" value="Six-hairpin glycosidases"/>
    <property type="match status" value="1"/>
</dbReference>
<organism evidence="5 6">
    <name type="scientific">Ruthenibacterium lactatiformans</name>
    <dbReference type="NCBI Taxonomy" id="1550024"/>
    <lineage>
        <taxon>Bacteria</taxon>
        <taxon>Bacillati</taxon>
        <taxon>Bacillota</taxon>
        <taxon>Clostridia</taxon>
        <taxon>Eubacteriales</taxon>
        <taxon>Oscillospiraceae</taxon>
        <taxon>Ruthenibacterium</taxon>
    </lineage>
</organism>
<evidence type="ECO:0000256" key="4">
    <source>
        <dbReference type="PIRSR" id="PIRSR610905-2"/>
    </source>
</evidence>
<dbReference type="GO" id="GO:0000272">
    <property type="term" value="P:polysaccharide catabolic process"/>
    <property type="evidence" value="ECO:0007669"/>
    <property type="project" value="TreeGrafter"/>
</dbReference>
<dbReference type="InterPro" id="IPR052369">
    <property type="entry name" value="UG_Glycosaminoglycan_Hydrolase"/>
</dbReference>
<feature type="binding site" evidence="4">
    <location>
        <position position="235"/>
    </location>
    <ligand>
        <name>substrate</name>
    </ligand>
</feature>
<dbReference type="Proteomes" id="UP000431913">
    <property type="component" value="Unassembled WGS sequence"/>
</dbReference>
<reference evidence="5 6" key="1">
    <citation type="submission" date="2019-08" db="EMBL/GenBank/DDBJ databases">
        <title>In-depth cultivation of the pig gut microbiome towards novel bacterial diversity and tailored functional studies.</title>
        <authorList>
            <person name="Wylensek D."/>
            <person name="Hitch T.C.A."/>
            <person name="Clavel T."/>
        </authorList>
    </citation>
    <scope>NUCLEOTIDE SEQUENCE [LARGE SCALE GENOMIC DNA]</scope>
    <source>
        <strain evidence="5 6">WCA3-601-WT-6J</strain>
    </source>
</reference>
<keyword evidence="1 5" id="KW-0378">Hydrolase</keyword>
<dbReference type="InterPro" id="IPR012341">
    <property type="entry name" value="6hp_glycosidase-like_sf"/>
</dbReference>
<evidence type="ECO:0000256" key="1">
    <source>
        <dbReference type="ARBA" id="ARBA00022801"/>
    </source>
</evidence>
<evidence type="ECO:0000256" key="3">
    <source>
        <dbReference type="PIRSR" id="PIRSR610905-1"/>
    </source>
</evidence>
<dbReference type="RefSeq" id="WP_154521740.1">
    <property type="nucleotide sequence ID" value="NZ_JAXVED010000011.1"/>
</dbReference>
<dbReference type="Gene3D" id="1.50.10.10">
    <property type="match status" value="1"/>
</dbReference>
<evidence type="ECO:0000313" key="6">
    <source>
        <dbReference type="Proteomes" id="UP000431913"/>
    </source>
</evidence>
<evidence type="ECO:0000313" key="5">
    <source>
        <dbReference type="EMBL" id="MST91161.1"/>
    </source>
</evidence>
<feature type="binding site" evidence="4">
    <location>
        <position position="239"/>
    </location>
    <ligand>
        <name>substrate</name>
    </ligand>
</feature>
<feature type="binding site" evidence="4">
    <location>
        <position position="163"/>
    </location>
    <ligand>
        <name>substrate</name>
    </ligand>
</feature>
<dbReference type="InterPro" id="IPR008928">
    <property type="entry name" value="6-hairpin_glycosidase_sf"/>
</dbReference>
<gene>
    <name evidence="5" type="ORF">FYJ76_04295</name>
</gene>
<dbReference type="GO" id="GO:0052757">
    <property type="term" value="F:chondroitin hydrolase activity"/>
    <property type="evidence" value="ECO:0007669"/>
    <property type="project" value="TreeGrafter"/>
</dbReference>
<feature type="active site" description="Proton donor" evidence="3">
    <location>
        <position position="163"/>
    </location>
</feature>
<dbReference type="PANTHER" id="PTHR36845">
    <property type="entry name" value="HYDROLASE, PUTATIVE (AFU_ORTHOLOGUE AFUA_7G05090)-RELATED"/>
    <property type="match status" value="1"/>
</dbReference>
<name>A0A6I2U750_9FIRM</name>
<dbReference type="Pfam" id="PF07470">
    <property type="entry name" value="Glyco_hydro_88"/>
    <property type="match status" value="1"/>
</dbReference>
<dbReference type="EMBL" id="VUNJ01000003">
    <property type="protein sequence ID" value="MST91161.1"/>
    <property type="molecule type" value="Genomic_DNA"/>
</dbReference>
<evidence type="ECO:0000256" key="2">
    <source>
        <dbReference type="ARBA" id="ARBA00038358"/>
    </source>
</evidence>
<dbReference type="AlphaFoldDB" id="A0A6I2U750"/>
<feature type="active site" description="Nucleophile" evidence="3">
    <location>
        <position position="101"/>
    </location>
</feature>
<dbReference type="PANTHER" id="PTHR36845:SF1">
    <property type="entry name" value="HYDROLASE, PUTATIVE (AFU_ORTHOLOGUE AFUA_7G05090)-RELATED"/>
    <property type="match status" value="1"/>
</dbReference>
<feature type="binding site" evidence="4">
    <location>
        <position position="101"/>
    </location>
    <ligand>
        <name>substrate</name>
    </ligand>
</feature>
<dbReference type="InterPro" id="IPR010905">
    <property type="entry name" value="Glyco_hydro_88"/>
</dbReference>
<sequence length="383" mass="42628">MCNEIRTPSRIWAQNAWEKLEPKLRAECERTGSDLPFIPIQGKYRDCMMPHGLWWWTNGFWPGLLWQAYHATGDEAYRTAAEGASARLRDTLNAPEKLDHDIGFLFQLSSVLQTQLTGDEAARRAALQAADMLAGRMNEKGGFLRAWNTSPWADDASGLMIIDCMMNLSLLFWAAKESGEAHYTAVAERHAETAAKCLLRPDGSCAHIAQFDPQTGDFLKALGGQGYGEGSAWSRGQGWALYGFALAYRHTGREHFLTAAKRSAHYCIAALQHSYWLPLRDFRAPAQPVKIDSGAGAVIACGLLELSEHVPELEKALYTDSALKLLQKCEAEFADYCPETDGILGCGATMYHDERLANAAIIYNDYYYTEAVLRLLGKDVFAW</sequence>
<protein>
    <submittedName>
        <fullName evidence="5">Glycosyl hydrolase family 88</fullName>
    </submittedName>
</protein>
<comment type="similarity">
    <text evidence="2">Belongs to the glycosyl hydrolase 88 family.</text>
</comment>
<accession>A0A6I2U750</accession>
<proteinExistence type="inferred from homology"/>
<comment type="caution">
    <text evidence="5">The sequence shown here is derived from an EMBL/GenBank/DDBJ whole genome shotgun (WGS) entry which is preliminary data.</text>
</comment>